<organism evidence="1 2">
    <name type="scientific">Tagetes erecta</name>
    <name type="common">African marigold</name>
    <dbReference type="NCBI Taxonomy" id="13708"/>
    <lineage>
        <taxon>Eukaryota</taxon>
        <taxon>Viridiplantae</taxon>
        <taxon>Streptophyta</taxon>
        <taxon>Embryophyta</taxon>
        <taxon>Tracheophyta</taxon>
        <taxon>Spermatophyta</taxon>
        <taxon>Magnoliopsida</taxon>
        <taxon>eudicotyledons</taxon>
        <taxon>Gunneridae</taxon>
        <taxon>Pentapetalae</taxon>
        <taxon>asterids</taxon>
        <taxon>campanulids</taxon>
        <taxon>Asterales</taxon>
        <taxon>Asteraceae</taxon>
        <taxon>Asteroideae</taxon>
        <taxon>Heliantheae alliance</taxon>
        <taxon>Tageteae</taxon>
        <taxon>Tagetes</taxon>
    </lineage>
</organism>
<proteinExistence type="predicted"/>
<accession>A0AAD8K4J3</accession>
<dbReference type="EMBL" id="JAUHHV010000008">
    <property type="protein sequence ID" value="KAK1414816.1"/>
    <property type="molecule type" value="Genomic_DNA"/>
</dbReference>
<gene>
    <name evidence="1" type="ORF">QVD17_30575</name>
</gene>
<evidence type="ECO:0000313" key="1">
    <source>
        <dbReference type="EMBL" id="KAK1414816.1"/>
    </source>
</evidence>
<name>A0AAD8K4J3_TARER</name>
<evidence type="ECO:0000313" key="2">
    <source>
        <dbReference type="Proteomes" id="UP001229421"/>
    </source>
</evidence>
<reference evidence="1" key="1">
    <citation type="journal article" date="2023" name="bioRxiv">
        <title>Improved chromosome-level genome assembly for marigold (Tagetes erecta).</title>
        <authorList>
            <person name="Jiang F."/>
            <person name="Yuan L."/>
            <person name="Wang S."/>
            <person name="Wang H."/>
            <person name="Xu D."/>
            <person name="Wang A."/>
            <person name="Fan W."/>
        </authorList>
    </citation>
    <scope>NUCLEOTIDE SEQUENCE</scope>
    <source>
        <strain evidence="1">WSJ</strain>
        <tissue evidence="1">Leaf</tissue>
    </source>
</reference>
<comment type="caution">
    <text evidence="1">The sequence shown here is derived from an EMBL/GenBank/DDBJ whole genome shotgun (WGS) entry which is preliminary data.</text>
</comment>
<dbReference type="AlphaFoldDB" id="A0AAD8K4J3"/>
<protein>
    <submittedName>
        <fullName evidence="1">Uncharacterized protein</fullName>
    </submittedName>
</protein>
<keyword evidence="2" id="KW-1185">Reference proteome</keyword>
<sequence length="103" mass="11784">MVLESIYDPEFLLVGVDYLESVRSLVSEARDKLAFSRDRPSVVALLAPFNRKLTYTPYLIGGFRERDPRVLTVEGSFEDFPLISRRQNVCVSCCKKMVSIFCI</sequence>
<dbReference type="Proteomes" id="UP001229421">
    <property type="component" value="Unassembled WGS sequence"/>
</dbReference>